<dbReference type="EMBL" id="AK358789">
    <property type="protein sequence ID" value="BAJ90000.1"/>
    <property type="molecule type" value="mRNA"/>
</dbReference>
<proteinExistence type="evidence at transcript level"/>
<accession>F2D4H9</accession>
<protein>
    <submittedName>
        <fullName evidence="1">Predicted protein</fullName>
    </submittedName>
</protein>
<reference evidence="1" key="1">
    <citation type="journal article" date="2011" name="Plant Physiol.">
        <title>Comprehensive sequence analysis of 24,783 barley full-length cDNAs derived from 12 clone libraries.</title>
        <authorList>
            <person name="Matsumoto T."/>
            <person name="Tanaka T."/>
            <person name="Sakai H."/>
            <person name="Amano N."/>
            <person name="Kanamori H."/>
            <person name="Kurita K."/>
            <person name="Kikuta A."/>
            <person name="Kamiya K."/>
            <person name="Yamamoto M."/>
            <person name="Ikawa H."/>
            <person name="Fujii N."/>
            <person name="Hori K."/>
            <person name="Itoh T."/>
            <person name="Sato K."/>
        </authorList>
    </citation>
    <scope>NUCLEOTIDE SEQUENCE</scope>
    <source>
        <tissue evidence="1">Shoot</tissue>
    </source>
</reference>
<organism evidence="1">
    <name type="scientific">Hordeum vulgare subsp. vulgare</name>
    <name type="common">Domesticated barley</name>
    <dbReference type="NCBI Taxonomy" id="112509"/>
    <lineage>
        <taxon>Eukaryota</taxon>
        <taxon>Viridiplantae</taxon>
        <taxon>Streptophyta</taxon>
        <taxon>Embryophyta</taxon>
        <taxon>Tracheophyta</taxon>
        <taxon>Spermatophyta</taxon>
        <taxon>Magnoliopsida</taxon>
        <taxon>Liliopsida</taxon>
        <taxon>Poales</taxon>
        <taxon>Poaceae</taxon>
        <taxon>BOP clade</taxon>
        <taxon>Pooideae</taxon>
        <taxon>Triticodae</taxon>
        <taxon>Triticeae</taxon>
        <taxon>Hordeinae</taxon>
        <taxon>Hordeum</taxon>
    </lineage>
</organism>
<sequence>MRRTSSPGCAPFPVRGFFFLCRRSCEEEVAAPKGAAVVRVVASRCAWCCAPGQRRLRPFART</sequence>
<name>F2D4H9_HORVV</name>
<evidence type="ECO:0000313" key="1">
    <source>
        <dbReference type="EMBL" id="BAJ90000.1"/>
    </source>
</evidence>
<dbReference type="AlphaFoldDB" id="F2D4H9"/>